<evidence type="ECO:0000313" key="2">
    <source>
        <dbReference type="EMBL" id="OCH98959.1"/>
    </source>
</evidence>
<sequence length="410" mass="46933">MLGKYEISAKTLENKYQKFWSPADSFFENTKRVLENFCARELLKWAPSMFQRVGKHRGEHEVQLVQKILRNISISTAEELIHAINNEVKLYEPNSSLLRRMQFICNKLNLPYQIKAEEKGISLEIEVSKALDEHLSNSMQINNTVSLLDINNPVNKEAALSSTLINSYKKYPLLDQYSDPSTVRQENDDYQQVAITKDPNNLVDGVNYLYVITESGETWFAPQFSKSKKLTHGGLIRKALNISEHMPTPPVLAGGAVVKYQNNFFMNLASGHFTPEVEAYFPTAEILFNKLGKDFTISVQMHHYKSLRVDSCDQLGFVQVANTRSFKLELLDYIGNEYNSPVNRDIAVKLFNAINIAGEKFDADANFDREELQGLFNDEKLIAIVQRYKDFCPEMIQEFNPDDSPTRKFG</sequence>
<dbReference type="InterPro" id="IPR041234">
    <property type="entry name" value="RavJ-like_C"/>
</dbReference>
<reference evidence="2 3" key="1">
    <citation type="submission" date="2016-05" db="EMBL/GenBank/DDBJ databases">
        <authorList>
            <person name="Prochazka B."/>
            <person name="Indra A."/>
            <person name="Hasenberger P."/>
            <person name="Blaschitz M."/>
            <person name="Wagner L."/>
            <person name="Wewalka G."/>
            <person name="Sorschag S."/>
            <person name="Schmid D."/>
            <person name="Ruppitsch W."/>
        </authorList>
    </citation>
    <scope>NUCLEOTIDE SEQUENCE [LARGE SCALE GENOMIC DNA]</scope>
    <source>
        <strain evidence="2 3">974010_12</strain>
    </source>
</reference>
<keyword evidence="3" id="KW-1185">Reference proteome</keyword>
<name>A0ABX2XWD0_9GAMM</name>
<organism evidence="2 3">
    <name type="scientific">Legionella jamestowniensis</name>
    <dbReference type="NCBI Taxonomy" id="455"/>
    <lineage>
        <taxon>Bacteria</taxon>
        <taxon>Pseudomonadati</taxon>
        <taxon>Pseudomonadota</taxon>
        <taxon>Gammaproteobacteria</taxon>
        <taxon>Legionellales</taxon>
        <taxon>Legionellaceae</taxon>
        <taxon>Legionella</taxon>
    </lineage>
</organism>
<protein>
    <recommendedName>
        <fullName evidence="1">RavJ-like C-terminal domain-containing protein</fullName>
    </recommendedName>
</protein>
<proteinExistence type="predicted"/>
<feature type="domain" description="RavJ-like C-terminal" evidence="1">
    <location>
        <begin position="15"/>
        <end position="104"/>
    </location>
</feature>
<evidence type="ECO:0000313" key="3">
    <source>
        <dbReference type="Proteomes" id="UP000093336"/>
    </source>
</evidence>
<comment type="caution">
    <text evidence="2">The sequence shown here is derived from an EMBL/GenBank/DDBJ whole genome shotgun (WGS) entry which is preliminary data.</text>
</comment>
<gene>
    <name evidence="2" type="ORF">A8135_09375</name>
</gene>
<dbReference type="Proteomes" id="UP000093336">
    <property type="component" value="Unassembled WGS sequence"/>
</dbReference>
<dbReference type="RefSeq" id="WP_065620404.1">
    <property type="nucleotide sequence ID" value="NZ_LYOZ01000003.1"/>
</dbReference>
<dbReference type="EMBL" id="LYOZ01000003">
    <property type="protein sequence ID" value="OCH98959.1"/>
    <property type="molecule type" value="Genomic_DNA"/>
</dbReference>
<dbReference type="Pfam" id="PF18493">
    <property type="entry name" value="DUF5617"/>
    <property type="match status" value="1"/>
</dbReference>
<accession>A0ABX2XWD0</accession>
<evidence type="ECO:0000259" key="1">
    <source>
        <dbReference type="Pfam" id="PF18493"/>
    </source>
</evidence>